<reference evidence="3" key="1">
    <citation type="submission" date="2021-02" db="EMBL/GenBank/DDBJ databases">
        <title>Natronoglycomyces albus gen. nov., sp. nov, a haloalkaliphilic actinobacterium from a soda solonchak soil.</title>
        <authorList>
            <person name="Sorokin D.Y."/>
            <person name="Khijniak T.V."/>
            <person name="Zakharycheva A.P."/>
            <person name="Boueva O.V."/>
            <person name="Ariskina E.V."/>
            <person name="Hahnke R.L."/>
            <person name="Bunk B."/>
            <person name="Sproer C."/>
            <person name="Schumann P."/>
            <person name="Evtushenko L.I."/>
            <person name="Kublanov I.V."/>
        </authorList>
    </citation>
    <scope>NUCLEOTIDE SEQUENCE</scope>
    <source>
        <strain evidence="3">DSM 106290</strain>
    </source>
</reference>
<dbReference type="KEGG" id="nav:JQS30_16535"/>
<accession>A0A895XSU0</accession>
<proteinExistence type="predicted"/>
<feature type="chain" id="PRO_5034973645" description="Secreted protein" evidence="2">
    <location>
        <begin position="24"/>
        <end position="160"/>
    </location>
</feature>
<organism evidence="3 4">
    <name type="scientific">Natronoglycomyces albus</name>
    <dbReference type="NCBI Taxonomy" id="2811108"/>
    <lineage>
        <taxon>Bacteria</taxon>
        <taxon>Bacillati</taxon>
        <taxon>Actinomycetota</taxon>
        <taxon>Actinomycetes</taxon>
        <taxon>Glycomycetales</taxon>
        <taxon>Glycomycetaceae</taxon>
        <taxon>Natronoglycomyces</taxon>
    </lineage>
</organism>
<dbReference type="PROSITE" id="PS51257">
    <property type="entry name" value="PROKAR_LIPOPROTEIN"/>
    <property type="match status" value="1"/>
</dbReference>
<evidence type="ECO:0000313" key="3">
    <source>
        <dbReference type="EMBL" id="QSB05330.1"/>
    </source>
</evidence>
<feature type="region of interest" description="Disordered" evidence="1">
    <location>
        <begin position="31"/>
        <end position="62"/>
    </location>
</feature>
<sequence length="160" mass="16746">MRHTHARRLFAVTIAAATAFALAACDDSEEVSLEAPDNSTDVTDTEQTDDIDSNEADTGSVDDDAAFSACTTLTIDVMMLGLNVSDMDAAELTELSDKMDEFNGMVSDPGLSDSSADLRDMLADAASDPSAYELGTQNAVDISNVVSEFIDGCSVLSSNG</sequence>
<name>A0A895XSU0_9ACTN</name>
<evidence type="ECO:0000256" key="2">
    <source>
        <dbReference type="SAM" id="SignalP"/>
    </source>
</evidence>
<evidence type="ECO:0008006" key="5">
    <source>
        <dbReference type="Google" id="ProtNLM"/>
    </source>
</evidence>
<dbReference type="EMBL" id="CP070496">
    <property type="protein sequence ID" value="QSB05330.1"/>
    <property type="molecule type" value="Genomic_DNA"/>
</dbReference>
<gene>
    <name evidence="3" type="ORF">JQS30_16535</name>
</gene>
<keyword evidence="4" id="KW-1185">Reference proteome</keyword>
<protein>
    <recommendedName>
        <fullName evidence="5">Secreted protein</fullName>
    </recommendedName>
</protein>
<evidence type="ECO:0000256" key="1">
    <source>
        <dbReference type="SAM" id="MobiDB-lite"/>
    </source>
</evidence>
<dbReference type="Proteomes" id="UP000662939">
    <property type="component" value="Chromosome"/>
</dbReference>
<evidence type="ECO:0000313" key="4">
    <source>
        <dbReference type="Proteomes" id="UP000662939"/>
    </source>
</evidence>
<feature type="compositionally biased region" description="Acidic residues" evidence="1">
    <location>
        <begin position="43"/>
        <end position="62"/>
    </location>
</feature>
<feature type="signal peptide" evidence="2">
    <location>
        <begin position="1"/>
        <end position="23"/>
    </location>
</feature>
<dbReference type="RefSeq" id="WP_213171338.1">
    <property type="nucleotide sequence ID" value="NZ_CP070496.1"/>
</dbReference>
<dbReference type="AlphaFoldDB" id="A0A895XSU0"/>
<keyword evidence="2" id="KW-0732">Signal</keyword>